<comment type="caution">
    <text evidence="1">The sequence shown here is derived from an EMBL/GenBank/DDBJ whole genome shotgun (WGS) entry which is preliminary data.</text>
</comment>
<dbReference type="AlphaFoldDB" id="A0A9Q0MBG1"/>
<keyword evidence="2" id="KW-1185">Reference proteome</keyword>
<evidence type="ECO:0000313" key="2">
    <source>
        <dbReference type="Proteomes" id="UP001142055"/>
    </source>
</evidence>
<accession>A0A9Q0MBG1</accession>
<sequence>MNGINASVWNDLSFDEADEARNSPIVLIAKPFTKPILTIPSNSELNEMNDNVSSNNKKSIDRVMNFNQTDDYFLRLMNNESNERSKSNSMRSVTTAYEPRFITYKFANFRKRFFSKLLSF</sequence>
<proteinExistence type="predicted"/>
<dbReference type="Proteomes" id="UP001142055">
    <property type="component" value="Chromosome 1"/>
</dbReference>
<protein>
    <submittedName>
        <fullName evidence="1">Uncharacterized protein</fullName>
    </submittedName>
</protein>
<evidence type="ECO:0000313" key="1">
    <source>
        <dbReference type="EMBL" id="KAJ6222841.1"/>
    </source>
</evidence>
<name>A0A9Q0MBG1_BLOTA</name>
<reference evidence="1" key="1">
    <citation type="submission" date="2022-12" db="EMBL/GenBank/DDBJ databases">
        <title>Genome assemblies of Blomia tropicalis.</title>
        <authorList>
            <person name="Cui Y."/>
        </authorList>
    </citation>
    <scope>NUCLEOTIDE SEQUENCE</scope>
    <source>
        <tissue evidence="1">Adult mites</tissue>
    </source>
</reference>
<organism evidence="1 2">
    <name type="scientific">Blomia tropicalis</name>
    <name type="common">Mite</name>
    <dbReference type="NCBI Taxonomy" id="40697"/>
    <lineage>
        <taxon>Eukaryota</taxon>
        <taxon>Metazoa</taxon>
        <taxon>Ecdysozoa</taxon>
        <taxon>Arthropoda</taxon>
        <taxon>Chelicerata</taxon>
        <taxon>Arachnida</taxon>
        <taxon>Acari</taxon>
        <taxon>Acariformes</taxon>
        <taxon>Sarcoptiformes</taxon>
        <taxon>Astigmata</taxon>
        <taxon>Glycyphagoidea</taxon>
        <taxon>Echimyopodidae</taxon>
        <taxon>Blomia</taxon>
    </lineage>
</organism>
<gene>
    <name evidence="1" type="ORF">RDWZM_001386</name>
</gene>
<dbReference type="EMBL" id="JAPWDV010000001">
    <property type="protein sequence ID" value="KAJ6222841.1"/>
    <property type="molecule type" value="Genomic_DNA"/>
</dbReference>